<dbReference type="InterPro" id="IPR010400">
    <property type="entry name" value="PITH_dom"/>
</dbReference>
<evidence type="ECO:0000313" key="4">
    <source>
        <dbReference type="Proteomes" id="UP001210925"/>
    </source>
</evidence>
<sequence length="204" mass="23056">MPCNSSDHSGCDHIVDEGAEMSLYSQIDLNSTTCLNAENEESFNDIFKPWDDRFDTTKVLKSDADEQLIMYIPFTSSVKLKSIALLGLNDDSQPRKLKVYINRQDVDFDTVEGIEPTQEFECLQSCPQGAVPQYLTKVTTFTNIRDITIFVPGNFGADHTVISYIGFKGEYTEINRDPVITNYEIAANPADHKHKFEVKTKNLI</sequence>
<evidence type="ECO:0000313" key="3">
    <source>
        <dbReference type="EMBL" id="KAJ3258839.1"/>
    </source>
</evidence>
<dbReference type="InterPro" id="IPR045099">
    <property type="entry name" value="PITH1-like"/>
</dbReference>
<dbReference type="PANTHER" id="PTHR12175:SF1">
    <property type="entry name" value="PITH DOMAIN-CONTAINING PROTEIN 1"/>
    <property type="match status" value="1"/>
</dbReference>
<keyword evidence="4" id="KW-1185">Reference proteome</keyword>
<dbReference type="AlphaFoldDB" id="A0AAD5Y4R2"/>
<dbReference type="GO" id="GO:0005634">
    <property type="term" value="C:nucleus"/>
    <property type="evidence" value="ECO:0007669"/>
    <property type="project" value="TreeGrafter"/>
</dbReference>
<dbReference type="Pfam" id="PF06201">
    <property type="entry name" value="PITH"/>
    <property type="match status" value="1"/>
</dbReference>
<proteinExistence type="inferred from homology"/>
<accession>A0AAD5Y4R2</accession>
<dbReference type="EMBL" id="JADGKB010000023">
    <property type="protein sequence ID" value="KAJ3258839.1"/>
    <property type="molecule type" value="Genomic_DNA"/>
</dbReference>
<name>A0AAD5Y4R2_9FUNG</name>
<evidence type="ECO:0000259" key="2">
    <source>
        <dbReference type="PROSITE" id="PS51532"/>
    </source>
</evidence>
<comment type="caution">
    <text evidence="3">The sequence shown here is derived from an EMBL/GenBank/DDBJ whole genome shotgun (WGS) entry which is preliminary data.</text>
</comment>
<dbReference type="Gene3D" id="2.60.120.470">
    <property type="entry name" value="PITH domain"/>
    <property type="match status" value="1"/>
</dbReference>
<dbReference type="Proteomes" id="UP001210925">
    <property type="component" value="Unassembled WGS sequence"/>
</dbReference>
<dbReference type="PROSITE" id="PS51532">
    <property type="entry name" value="PITH"/>
    <property type="match status" value="1"/>
</dbReference>
<dbReference type="InterPro" id="IPR008979">
    <property type="entry name" value="Galactose-bd-like_sf"/>
</dbReference>
<dbReference type="SUPFAM" id="SSF49785">
    <property type="entry name" value="Galactose-binding domain-like"/>
    <property type="match status" value="1"/>
</dbReference>
<gene>
    <name evidence="3" type="primary">PITHD1</name>
    <name evidence="3" type="ORF">HK103_003221</name>
</gene>
<reference evidence="3" key="1">
    <citation type="submission" date="2020-05" db="EMBL/GenBank/DDBJ databases">
        <title>Phylogenomic resolution of chytrid fungi.</title>
        <authorList>
            <person name="Stajich J.E."/>
            <person name="Amses K."/>
            <person name="Simmons R."/>
            <person name="Seto K."/>
            <person name="Myers J."/>
            <person name="Bonds A."/>
            <person name="Quandt C.A."/>
            <person name="Barry K."/>
            <person name="Liu P."/>
            <person name="Grigoriev I."/>
            <person name="Longcore J.E."/>
            <person name="James T.Y."/>
        </authorList>
    </citation>
    <scope>NUCLEOTIDE SEQUENCE</scope>
    <source>
        <strain evidence="3">PLAUS21</strain>
    </source>
</reference>
<dbReference type="PANTHER" id="PTHR12175">
    <property type="entry name" value="AD039 HT014 THIOREDOXIN FAMILY TRP26"/>
    <property type="match status" value="1"/>
</dbReference>
<dbReference type="InterPro" id="IPR037047">
    <property type="entry name" value="PITH_dom_sf"/>
</dbReference>
<organism evidence="3 4">
    <name type="scientific">Boothiomyces macroporosus</name>
    <dbReference type="NCBI Taxonomy" id="261099"/>
    <lineage>
        <taxon>Eukaryota</taxon>
        <taxon>Fungi</taxon>
        <taxon>Fungi incertae sedis</taxon>
        <taxon>Chytridiomycota</taxon>
        <taxon>Chytridiomycota incertae sedis</taxon>
        <taxon>Chytridiomycetes</taxon>
        <taxon>Rhizophydiales</taxon>
        <taxon>Terramycetaceae</taxon>
        <taxon>Boothiomyces</taxon>
    </lineage>
</organism>
<dbReference type="GO" id="GO:0005737">
    <property type="term" value="C:cytoplasm"/>
    <property type="evidence" value="ECO:0007669"/>
    <property type="project" value="UniProtKB-ARBA"/>
</dbReference>
<protein>
    <submittedName>
        <fullName evidence="3">PITH domain-containing protein 1</fullName>
    </submittedName>
</protein>
<feature type="domain" description="PITH" evidence="2">
    <location>
        <begin position="12"/>
        <end position="187"/>
    </location>
</feature>
<comment type="similarity">
    <text evidence="1">Belongs to the PITHD1 family.</text>
</comment>
<evidence type="ECO:0000256" key="1">
    <source>
        <dbReference type="ARBA" id="ARBA00025788"/>
    </source>
</evidence>